<feature type="compositionally biased region" description="Low complexity" evidence="1">
    <location>
        <begin position="701"/>
        <end position="735"/>
    </location>
</feature>
<feature type="region of interest" description="Disordered" evidence="1">
    <location>
        <begin position="127"/>
        <end position="203"/>
    </location>
</feature>
<dbReference type="EMBL" id="QEAQ01000139">
    <property type="protein sequence ID" value="TPX54787.1"/>
    <property type="molecule type" value="Genomic_DNA"/>
</dbReference>
<feature type="region of interest" description="Disordered" evidence="1">
    <location>
        <begin position="1367"/>
        <end position="1505"/>
    </location>
</feature>
<accession>A0A507DUB0</accession>
<feature type="region of interest" description="Disordered" evidence="1">
    <location>
        <begin position="1305"/>
        <end position="1335"/>
    </location>
</feature>
<dbReference type="GO" id="GO:1990716">
    <property type="term" value="C:axonemal central apparatus"/>
    <property type="evidence" value="ECO:0007669"/>
    <property type="project" value="TreeGrafter"/>
</dbReference>
<evidence type="ECO:0000256" key="1">
    <source>
        <dbReference type="SAM" id="MobiDB-lite"/>
    </source>
</evidence>
<feature type="compositionally biased region" description="Basic and acidic residues" evidence="1">
    <location>
        <begin position="175"/>
        <end position="186"/>
    </location>
</feature>
<evidence type="ECO:0000313" key="2">
    <source>
        <dbReference type="EMBL" id="TPX54787.1"/>
    </source>
</evidence>
<feature type="region of interest" description="Disordered" evidence="1">
    <location>
        <begin position="1"/>
        <end position="21"/>
    </location>
</feature>
<feature type="region of interest" description="Disordered" evidence="1">
    <location>
        <begin position="857"/>
        <end position="879"/>
    </location>
</feature>
<sequence>MGRIDKVASGTPQSPSPTGPVNDDFWETFIFAAYAADDSKLGAAAAIEATLCEQVASGVRQRFTVLSKTNILAWANDNVKANDTCRELKALLDSGTAQTDLPDNLLARLLKIRLLGLKAEGIEAKNSAKTTKEPIEIAVTPAEPTEGTKSKPTKKDDKVKEKETERAKSSIKKGAKGDPKKPEATSRPESAQIAQESSMRRTKLRERGVVKPDVKPTTIGDEPETGPDAYYLLRDFSGPGFFTCLMEENGVQVHLILQVGGPTGTDTHGSRRANDGQKGHEGYHAARKTAHKAADTSLWKQVAFVSTNASGVSTTPPAAAIAANDGPSPPPPTIFDAVAATIYGMLRVRARYEEFYVSDRTITIPEVDGGRVVENSRFFAHLLRGVPDEWMVNNPDVLLSLVLEQVARTTPAVDLDAAVGEEGLGLMVPQPQQQQPQQMTLPEKAEEIAFLKQYFEHATKTLASAAPGLAVGASVTSASESDAGVAQAVNRLANSLDEDISSVPISLADIHTQISRQIRSPNLVGLDMSSTLSQLRSRFAAGRAMECMRAFTERGEQGAGGAREQLVCASKLQTLVSAGGKIAHGMRVLRQDEFRNLVLGENAENMEKDQIKGLEDWRWIERFDEATFAQVLETALTTSSAVKAKFSDRESALLIALCSPGRVGQLQESIVHQSQARTRVGFGLFADLYAHTYLNGPPKATNGTKTTPLPGTKGTGAQSQQAQQQQQNQQPQSQQYVYSTGDQLIGFEENMQYMYPDAGSYVKSRRVTSGERVIDASTTIVWGPNTLSYRVPPPPDCESTATNPTATGATLTATLGDELCFSFVLRADGTMQAQASTAGGLVVSWSGDDGTITQRATAAASVGPRNLPPSAQSGEMGRAVRSDGTVIRYLCSGEIQILFPSGNVSTYTPTTSTWTSINASGQLLTTSSSNCSTSTIHISEERDLASKTSITTRGDMVQVVRHANGEVTAKHADGTVIATTGEGGVEVVSIGFAGVVLKGGNSTVEFETGAVFERVKDGAHVEFRIRKGDDSFVVASDGTAQVTPSYRHLAAIAPVGVYVLDWANGTLGTEDAGGTRFSVDKSGSCMVKPSASKTDSPSPPSTSTVSKPPKLTRTIPHTVRETLIKHVTSPSTPIRNSPRLFVLHTDGHGHELLRDADLVSFLKDATRKSAAGQGVRIIEEPLVDARESVGVTVIVGRMAEEDGSAGGIAQGAVQYRQLIRHPRLSSPAITALVSEYNELDSILSAPDNTLSNAPPIDETCEQVSAELCASLKPFPTMSNQTAHYGLSREETEARIKARYALREESAVAVGTSPQQNMENRGDGDDGAASSRFVAPTKPLRAIVPVPPAATASTTMASLSTAPTAVSGSVAAGSASSSTTNNNNGSSRRKRRSLHRMLNDAEIPRYFDSPEGRARFSEAPPVSIPPPTTTATETSPPHFSSLHHPTTPSTGASSSPPTTAPAPTHNNRQQQADSPQRASSPLKTDVLGRPRRSKLQLPSVLRSSKGGAVPNAEYAAVENSARRTVKTSSTAGLKDEAALNSLGTFEIYPSRINFGTIVVQPGGSTATGVGGGGKASLHLVNVGNCAARFKVVKQQKQNSWIETNFIPGPVAPGMKVEIHLKLTPNSSTIAGSDTGSRSGAGTRVVEELKIVTEAHIFTVACTANVIFEAISSSSTARYEQSTASL</sequence>
<feature type="compositionally biased region" description="Polar residues" evidence="1">
    <location>
        <begin position="187"/>
        <end position="197"/>
    </location>
</feature>
<reference evidence="2 3" key="1">
    <citation type="journal article" date="2019" name="Sci. Rep.">
        <title>Comparative genomics of chytrid fungi reveal insights into the obligate biotrophic and pathogenic lifestyle of Synchytrium endobioticum.</title>
        <authorList>
            <person name="van de Vossenberg B.T.L.H."/>
            <person name="Warris S."/>
            <person name="Nguyen H.D.T."/>
            <person name="van Gent-Pelzer M.P.E."/>
            <person name="Joly D.L."/>
            <person name="van de Geest H.C."/>
            <person name="Bonants P.J.M."/>
            <person name="Smith D.S."/>
            <person name="Levesque C.A."/>
            <person name="van der Lee T.A.J."/>
        </authorList>
    </citation>
    <scope>NUCLEOTIDE SEQUENCE [LARGE SCALE GENOMIC DNA]</scope>
    <source>
        <strain evidence="2 3">CBS 809.83</strain>
    </source>
</reference>
<dbReference type="Proteomes" id="UP000318582">
    <property type="component" value="Unassembled WGS sequence"/>
</dbReference>
<feature type="compositionally biased region" description="Low complexity" evidence="1">
    <location>
        <begin position="1088"/>
        <end position="1112"/>
    </location>
</feature>
<feature type="region of interest" description="Disordered" evidence="1">
    <location>
        <begin position="696"/>
        <end position="735"/>
    </location>
</feature>
<evidence type="ECO:0000313" key="3">
    <source>
        <dbReference type="Proteomes" id="UP000318582"/>
    </source>
</evidence>
<dbReference type="GO" id="GO:1904158">
    <property type="term" value="P:axonemal central apparatus assembly"/>
    <property type="evidence" value="ECO:0007669"/>
    <property type="project" value="TreeGrafter"/>
</dbReference>
<name>A0A507DUB0_9FUNG</name>
<feature type="compositionally biased region" description="Low complexity" evidence="1">
    <location>
        <begin position="1367"/>
        <end position="1385"/>
    </location>
</feature>
<proteinExistence type="predicted"/>
<dbReference type="InterPro" id="IPR026173">
    <property type="entry name" value="SPAG17"/>
</dbReference>
<keyword evidence="3" id="KW-1185">Reference proteome</keyword>
<comment type="caution">
    <text evidence="2">The sequence shown here is derived from an EMBL/GenBank/DDBJ whole genome shotgun (WGS) entry which is preliminary data.</text>
</comment>
<dbReference type="InterPro" id="IPR047002">
    <property type="entry name" value="Tcp10_C_sf"/>
</dbReference>
<gene>
    <name evidence="2" type="ORF">PhCBS80983_g05763</name>
</gene>
<dbReference type="PANTHER" id="PTHR21963">
    <property type="entry name" value="PF6"/>
    <property type="match status" value="1"/>
</dbReference>
<protein>
    <submittedName>
        <fullName evidence="2">Uncharacterized protein</fullName>
    </submittedName>
</protein>
<dbReference type="PANTHER" id="PTHR21963:SF1">
    <property type="entry name" value="SPERM-ASSOCIATED ANTIGEN 17"/>
    <property type="match status" value="1"/>
</dbReference>
<feature type="compositionally biased region" description="Polar residues" evidence="1">
    <location>
        <begin position="1464"/>
        <end position="1481"/>
    </location>
</feature>
<organism evidence="2 3">
    <name type="scientific">Powellomyces hirtus</name>
    <dbReference type="NCBI Taxonomy" id="109895"/>
    <lineage>
        <taxon>Eukaryota</taxon>
        <taxon>Fungi</taxon>
        <taxon>Fungi incertae sedis</taxon>
        <taxon>Chytridiomycota</taxon>
        <taxon>Chytridiomycota incertae sedis</taxon>
        <taxon>Chytridiomycetes</taxon>
        <taxon>Spizellomycetales</taxon>
        <taxon>Powellomycetaceae</taxon>
        <taxon>Powellomyces</taxon>
    </lineage>
</organism>
<feature type="region of interest" description="Disordered" evidence="1">
    <location>
        <begin position="1081"/>
        <end position="1112"/>
    </location>
</feature>
<dbReference type="Gene3D" id="2.60.450.20">
    <property type="match status" value="1"/>
</dbReference>
<feature type="compositionally biased region" description="Low complexity" evidence="1">
    <location>
        <begin position="1444"/>
        <end position="1463"/>
    </location>
</feature>
<feature type="compositionally biased region" description="Basic and acidic residues" evidence="1">
    <location>
        <begin position="1396"/>
        <end position="1415"/>
    </location>
</feature>
<dbReference type="STRING" id="109895.A0A507DUB0"/>
<feature type="compositionally biased region" description="Basic and acidic residues" evidence="1">
    <location>
        <begin position="146"/>
        <end position="168"/>
    </location>
</feature>